<organism evidence="1 2">
    <name type="scientific">Litomosoides sigmodontis</name>
    <name type="common">Filarial nematode worm</name>
    <dbReference type="NCBI Taxonomy" id="42156"/>
    <lineage>
        <taxon>Eukaryota</taxon>
        <taxon>Metazoa</taxon>
        <taxon>Ecdysozoa</taxon>
        <taxon>Nematoda</taxon>
        <taxon>Chromadorea</taxon>
        <taxon>Rhabditida</taxon>
        <taxon>Spirurina</taxon>
        <taxon>Spiruromorpha</taxon>
        <taxon>Filarioidea</taxon>
        <taxon>Onchocercidae</taxon>
        <taxon>Litomosoides</taxon>
    </lineage>
</organism>
<gene>
    <name evidence="1" type="ORF">NLS_LOCUS4653</name>
</gene>
<evidence type="ECO:0008006" key="3">
    <source>
        <dbReference type="Google" id="ProtNLM"/>
    </source>
</evidence>
<dbReference type="Gene3D" id="3.20.20.100">
    <property type="entry name" value="NADP-dependent oxidoreductase domain"/>
    <property type="match status" value="1"/>
</dbReference>
<evidence type="ECO:0000313" key="1">
    <source>
        <dbReference type="EMBL" id="VDK79779.1"/>
    </source>
</evidence>
<accession>A0A3P6T8Z4</accession>
<name>A0A3P6T8Z4_LITSI</name>
<dbReference type="SUPFAM" id="SSF51430">
    <property type="entry name" value="NAD(P)-linked oxidoreductase"/>
    <property type="match status" value="1"/>
</dbReference>
<proteinExistence type="predicted"/>
<reference evidence="1 2" key="1">
    <citation type="submission" date="2018-08" db="EMBL/GenBank/DDBJ databases">
        <authorList>
            <person name="Laetsch R D."/>
            <person name="Stevens L."/>
            <person name="Kumar S."/>
            <person name="Blaxter L. M."/>
        </authorList>
    </citation>
    <scope>NUCLEOTIDE SEQUENCE [LARGE SCALE GENOMIC DNA]</scope>
</reference>
<dbReference type="InterPro" id="IPR036812">
    <property type="entry name" value="NAD(P)_OxRdtase_dom_sf"/>
</dbReference>
<sequence>MTQRCIFTVLRSVNRDRILENFNIFDFKLTEKDIKQLDDVKTRVRLLFDLIFDHPLYPFEDIDLSKMKRVYLKD</sequence>
<dbReference type="OrthoDB" id="416253at2759"/>
<dbReference type="Proteomes" id="UP000277928">
    <property type="component" value="Unassembled WGS sequence"/>
</dbReference>
<protein>
    <recommendedName>
        <fullName evidence="3">NADP-dependent oxidoreductase domain-containing protein</fullName>
    </recommendedName>
</protein>
<dbReference type="EMBL" id="UYRX01000308">
    <property type="protein sequence ID" value="VDK79779.1"/>
    <property type="molecule type" value="Genomic_DNA"/>
</dbReference>
<evidence type="ECO:0000313" key="2">
    <source>
        <dbReference type="Proteomes" id="UP000277928"/>
    </source>
</evidence>
<dbReference type="AlphaFoldDB" id="A0A3P6T8Z4"/>
<dbReference type="STRING" id="42156.A0A3P6T8Z4"/>
<keyword evidence="2" id="KW-1185">Reference proteome</keyword>